<evidence type="ECO:0000256" key="2">
    <source>
        <dbReference type="SAM" id="SignalP"/>
    </source>
</evidence>
<evidence type="ECO:0008006" key="4">
    <source>
        <dbReference type="Google" id="ProtNLM"/>
    </source>
</evidence>
<name>A0A182IP42_ANOAO</name>
<proteinExistence type="predicted"/>
<accession>A0A182IP42</accession>
<evidence type="ECO:0000256" key="1">
    <source>
        <dbReference type="SAM" id="MobiDB-lite"/>
    </source>
</evidence>
<dbReference type="AlphaFoldDB" id="A0A182IP42"/>
<keyword evidence="2" id="KW-0732">Signal</keyword>
<dbReference type="VEuPathDB" id="VectorBase:AATE002795"/>
<feature type="region of interest" description="Disordered" evidence="1">
    <location>
        <begin position="30"/>
        <end position="124"/>
    </location>
</feature>
<reference evidence="3" key="1">
    <citation type="submission" date="2022-08" db="UniProtKB">
        <authorList>
            <consortium name="EnsemblMetazoa"/>
        </authorList>
    </citation>
    <scope>IDENTIFICATION</scope>
    <source>
        <strain evidence="3">EBRO</strain>
    </source>
</reference>
<evidence type="ECO:0000313" key="3">
    <source>
        <dbReference type="EnsemblMetazoa" id="AATE002795-PA.1"/>
    </source>
</evidence>
<protein>
    <recommendedName>
        <fullName evidence="4">Secreted protein</fullName>
    </recommendedName>
</protein>
<feature type="compositionally biased region" description="Basic and acidic residues" evidence="1">
    <location>
        <begin position="106"/>
        <end position="124"/>
    </location>
</feature>
<dbReference type="EnsemblMetazoa" id="AATE002795-RA">
    <property type="protein sequence ID" value="AATE002795-PA.1"/>
    <property type="gene ID" value="AATE002795"/>
</dbReference>
<feature type="compositionally biased region" description="Basic and acidic residues" evidence="1">
    <location>
        <begin position="34"/>
        <end position="58"/>
    </location>
</feature>
<feature type="chain" id="PRO_5043769506" description="Secreted protein" evidence="2">
    <location>
        <begin position="34"/>
        <end position="124"/>
    </location>
</feature>
<sequence length="124" mass="13989">MSRKMCAYGGGLLWHSVLVTLTCASLLGAGVSGSREERDDVTVEEMLRRDSRAAKPEQPEYGGQLTGEEHGNDAEEVMLVGHSVRHRQPRTKQLWRATHRTRHAGRQGERQTENSERLQRRGVL</sequence>
<feature type="signal peptide" evidence="2">
    <location>
        <begin position="1"/>
        <end position="33"/>
    </location>
</feature>
<organism evidence="3">
    <name type="scientific">Anopheles atroparvus</name>
    <name type="common">European mosquito</name>
    <dbReference type="NCBI Taxonomy" id="41427"/>
    <lineage>
        <taxon>Eukaryota</taxon>
        <taxon>Metazoa</taxon>
        <taxon>Ecdysozoa</taxon>
        <taxon>Arthropoda</taxon>
        <taxon>Hexapoda</taxon>
        <taxon>Insecta</taxon>
        <taxon>Pterygota</taxon>
        <taxon>Neoptera</taxon>
        <taxon>Endopterygota</taxon>
        <taxon>Diptera</taxon>
        <taxon>Nematocera</taxon>
        <taxon>Culicoidea</taxon>
        <taxon>Culicidae</taxon>
        <taxon>Anophelinae</taxon>
        <taxon>Anopheles</taxon>
    </lineage>
</organism>